<reference evidence="3 4" key="1">
    <citation type="submission" date="2021-04" db="EMBL/GenBank/DDBJ databases">
        <title>The genome sequence of Ideonella sp. 3Y2.</title>
        <authorList>
            <person name="Liu Y."/>
        </authorList>
    </citation>
    <scope>NUCLEOTIDE SEQUENCE [LARGE SCALE GENOMIC DNA]</scope>
    <source>
        <strain evidence="3 4">3Y2</strain>
    </source>
</reference>
<dbReference type="Gene3D" id="3.40.50.720">
    <property type="entry name" value="NAD(P)-binding Rossmann-like Domain"/>
    <property type="match status" value="1"/>
</dbReference>
<keyword evidence="4" id="KW-1185">Reference proteome</keyword>
<dbReference type="AlphaFoldDB" id="A0A940YG21"/>
<dbReference type="EMBL" id="JAGQDD010000011">
    <property type="protein sequence ID" value="MBQ0931827.1"/>
    <property type="molecule type" value="Genomic_DNA"/>
</dbReference>
<dbReference type="PANTHER" id="PTHR14239">
    <property type="entry name" value="DUDULIN-RELATED"/>
    <property type="match status" value="1"/>
</dbReference>
<dbReference type="GO" id="GO:0016491">
    <property type="term" value="F:oxidoreductase activity"/>
    <property type="evidence" value="ECO:0007669"/>
    <property type="project" value="UniProtKB-KW"/>
</dbReference>
<evidence type="ECO:0000313" key="3">
    <source>
        <dbReference type="EMBL" id="MBQ0931827.1"/>
    </source>
</evidence>
<dbReference type="InterPro" id="IPR036291">
    <property type="entry name" value="NAD(P)-bd_dom_sf"/>
</dbReference>
<evidence type="ECO:0000259" key="2">
    <source>
        <dbReference type="Pfam" id="PF03807"/>
    </source>
</evidence>
<name>A0A940YG21_9BURK</name>
<dbReference type="Pfam" id="PF03807">
    <property type="entry name" value="F420_oxidored"/>
    <property type="match status" value="1"/>
</dbReference>
<organism evidence="3 4">
    <name type="scientific">Ideonella alba</name>
    <dbReference type="NCBI Taxonomy" id="2824118"/>
    <lineage>
        <taxon>Bacteria</taxon>
        <taxon>Pseudomonadati</taxon>
        <taxon>Pseudomonadota</taxon>
        <taxon>Betaproteobacteria</taxon>
        <taxon>Burkholderiales</taxon>
        <taxon>Sphaerotilaceae</taxon>
        <taxon>Ideonella</taxon>
    </lineage>
</organism>
<comment type="caution">
    <text evidence="3">The sequence shown here is derived from an EMBL/GenBank/DDBJ whole genome shotgun (WGS) entry which is preliminary data.</text>
</comment>
<dbReference type="InterPro" id="IPR051267">
    <property type="entry name" value="STEAP_metalloreductase"/>
</dbReference>
<protein>
    <submittedName>
        <fullName evidence="3">NAD(P)-binding domain-containing protein</fullName>
    </submittedName>
</protein>
<evidence type="ECO:0000313" key="4">
    <source>
        <dbReference type="Proteomes" id="UP000676246"/>
    </source>
</evidence>
<keyword evidence="1" id="KW-0560">Oxidoreductase</keyword>
<gene>
    <name evidence="3" type="ORF">KAK03_15175</name>
</gene>
<sequence>MTISILGAGNVGMALARALLRAGQPVTLGVPEPARYADAVAALGPQARLTGSAAAIDSGGLVILAVPYAAALAIAAERADWQGRVLVDATNPLAPGLSGLSLGTTTSGAEQIAARARGARVVKAFNTTGAENMADSHYAQGAPMMPVAGDDAAARQQVLALATLIGFDAVDMGPLSAARYLEPLAMVWIHLAFKQGQGRQFAFARMSR</sequence>
<dbReference type="SUPFAM" id="SSF51735">
    <property type="entry name" value="NAD(P)-binding Rossmann-fold domains"/>
    <property type="match status" value="1"/>
</dbReference>
<dbReference type="RefSeq" id="WP_210854860.1">
    <property type="nucleotide sequence ID" value="NZ_JAGQDD010000011.1"/>
</dbReference>
<accession>A0A940YG21</accession>
<dbReference type="InterPro" id="IPR028939">
    <property type="entry name" value="P5C_Rdtase_cat_N"/>
</dbReference>
<evidence type="ECO:0000256" key="1">
    <source>
        <dbReference type="ARBA" id="ARBA00023002"/>
    </source>
</evidence>
<dbReference type="Proteomes" id="UP000676246">
    <property type="component" value="Unassembled WGS sequence"/>
</dbReference>
<proteinExistence type="predicted"/>
<feature type="domain" description="Pyrroline-5-carboxylate reductase catalytic N-terminal" evidence="2">
    <location>
        <begin position="2"/>
        <end position="92"/>
    </location>
</feature>